<sequence>MIVVRCVVVTVVGAGKDTFGSLLPEPVTFTASEAEPEAGHARSAAVDADAEEDDDAAGEDEAFVEAGVEQPASRATPLTATRAGRSLRGRCTGAS</sequence>
<evidence type="ECO:0000256" key="1">
    <source>
        <dbReference type="SAM" id="MobiDB-lite"/>
    </source>
</evidence>
<protein>
    <recommendedName>
        <fullName evidence="4">Secreted protein</fullName>
    </recommendedName>
</protein>
<evidence type="ECO:0000313" key="3">
    <source>
        <dbReference type="Proteomes" id="UP001500121"/>
    </source>
</evidence>
<keyword evidence="3" id="KW-1185">Reference proteome</keyword>
<proteinExistence type="predicted"/>
<evidence type="ECO:0000313" key="2">
    <source>
        <dbReference type="EMBL" id="GAA4738374.1"/>
    </source>
</evidence>
<feature type="region of interest" description="Disordered" evidence="1">
    <location>
        <begin position="32"/>
        <end position="95"/>
    </location>
</feature>
<dbReference type="Proteomes" id="UP001500121">
    <property type="component" value="Unassembled WGS sequence"/>
</dbReference>
<reference evidence="3" key="1">
    <citation type="journal article" date="2019" name="Int. J. Syst. Evol. Microbiol.">
        <title>The Global Catalogue of Microorganisms (GCM) 10K type strain sequencing project: providing services to taxonomists for standard genome sequencing and annotation.</title>
        <authorList>
            <consortium name="The Broad Institute Genomics Platform"/>
            <consortium name="The Broad Institute Genome Sequencing Center for Infectious Disease"/>
            <person name="Wu L."/>
            <person name="Ma J."/>
        </authorList>
    </citation>
    <scope>NUCLEOTIDE SEQUENCE [LARGE SCALE GENOMIC DNA]</scope>
    <source>
        <strain evidence="3">JCM 19015</strain>
    </source>
</reference>
<gene>
    <name evidence="2" type="ORF">GCM10025783_06220</name>
</gene>
<comment type="caution">
    <text evidence="2">The sequence shown here is derived from an EMBL/GenBank/DDBJ whole genome shotgun (WGS) entry which is preliminary data.</text>
</comment>
<accession>A0ABP8YV55</accession>
<dbReference type="EMBL" id="BAABLP010000001">
    <property type="protein sequence ID" value="GAA4738374.1"/>
    <property type="molecule type" value="Genomic_DNA"/>
</dbReference>
<feature type="compositionally biased region" description="Acidic residues" evidence="1">
    <location>
        <begin position="48"/>
        <end position="63"/>
    </location>
</feature>
<evidence type="ECO:0008006" key="4">
    <source>
        <dbReference type="Google" id="ProtNLM"/>
    </source>
</evidence>
<organism evidence="2 3">
    <name type="scientific">Amnibacterium soli</name>
    <dbReference type="NCBI Taxonomy" id="1282736"/>
    <lineage>
        <taxon>Bacteria</taxon>
        <taxon>Bacillati</taxon>
        <taxon>Actinomycetota</taxon>
        <taxon>Actinomycetes</taxon>
        <taxon>Micrococcales</taxon>
        <taxon>Microbacteriaceae</taxon>
        <taxon>Amnibacterium</taxon>
    </lineage>
</organism>
<name>A0ABP8YV55_9MICO</name>